<dbReference type="EMBL" id="CAKMRJ010005523">
    <property type="protein sequence ID" value="CAH1445481.1"/>
    <property type="molecule type" value="Genomic_DNA"/>
</dbReference>
<keyword evidence="2" id="KW-1185">Reference proteome</keyword>
<dbReference type="Proteomes" id="UP001157418">
    <property type="component" value="Unassembled WGS sequence"/>
</dbReference>
<gene>
    <name evidence="1" type="ORF">LVIROSA_LOCUS31239</name>
</gene>
<sequence>MYLLSCSWRIHRWRLQYCRTRRQNHMLLEKFKIPMKSICTSKATMNPKPKSDTIGARRRRYNRRRKQTLSLTPWLYGVADGLKPILDPFKLVPSAFQIWSNWNEIIQTISLIEWKAYWDD</sequence>
<organism evidence="1 2">
    <name type="scientific">Lactuca virosa</name>
    <dbReference type="NCBI Taxonomy" id="75947"/>
    <lineage>
        <taxon>Eukaryota</taxon>
        <taxon>Viridiplantae</taxon>
        <taxon>Streptophyta</taxon>
        <taxon>Embryophyta</taxon>
        <taxon>Tracheophyta</taxon>
        <taxon>Spermatophyta</taxon>
        <taxon>Magnoliopsida</taxon>
        <taxon>eudicotyledons</taxon>
        <taxon>Gunneridae</taxon>
        <taxon>Pentapetalae</taxon>
        <taxon>asterids</taxon>
        <taxon>campanulids</taxon>
        <taxon>Asterales</taxon>
        <taxon>Asteraceae</taxon>
        <taxon>Cichorioideae</taxon>
        <taxon>Cichorieae</taxon>
        <taxon>Lactucinae</taxon>
        <taxon>Lactuca</taxon>
    </lineage>
</organism>
<dbReference type="AlphaFoldDB" id="A0AAU9P5A7"/>
<evidence type="ECO:0000313" key="2">
    <source>
        <dbReference type="Proteomes" id="UP001157418"/>
    </source>
</evidence>
<protein>
    <submittedName>
        <fullName evidence="1">Uncharacterized protein</fullName>
    </submittedName>
</protein>
<reference evidence="1 2" key="1">
    <citation type="submission" date="2022-01" db="EMBL/GenBank/DDBJ databases">
        <authorList>
            <person name="Xiong W."/>
            <person name="Schranz E."/>
        </authorList>
    </citation>
    <scope>NUCLEOTIDE SEQUENCE [LARGE SCALE GENOMIC DNA]</scope>
</reference>
<name>A0AAU9P5A7_9ASTR</name>
<accession>A0AAU9P5A7</accession>
<proteinExistence type="predicted"/>
<comment type="caution">
    <text evidence="1">The sequence shown here is derived from an EMBL/GenBank/DDBJ whole genome shotgun (WGS) entry which is preliminary data.</text>
</comment>
<evidence type="ECO:0000313" key="1">
    <source>
        <dbReference type="EMBL" id="CAH1445481.1"/>
    </source>
</evidence>